<evidence type="ECO:0000313" key="3">
    <source>
        <dbReference type="Proteomes" id="UP000737018"/>
    </source>
</evidence>
<protein>
    <submittedName>
        <fullName evidence="2">Uncharacterized protein</fullName>
    </submittedName>
</protein>
<comment type="caution">
    <text evidence="2">The sequence shown here is derived from an EMBL/GenBank/DDBJ whole genome shotgun (WGS) entry which is preliminary data.</text>
</comment>
<proteinExistence type="predicted"/>
<accession>A0A8J4W4K3</accession>
<feature type="region of interest" description="Disordered" evidence="1">
    <location>
        <begin position="73"/>
        <end position="92"/>
    </location>
</feature>
<dbReference type="EMBL" id="JRKL02000070">
    <property type="protein sequence ID" value="KAF3975584.1"/>
    <property type="molecule type" value="Genomic_DNA"/>
</dbReference>
<feature type="compositionally biased region" description="Polar residues" evidence="1">
    <location>
        <begin position="79"/>
        <end position="92"/>
    </location>
</feature>
<name>A0A8J4W4K3_9ROSI</name>
<dbReference type="AlphaFoldDB" id="A0A8J4W4K3"/>
<reference evidence="2" key="1">
    <citation type="submission" date="2020-03" db="EMBL/GenBank/DDBJ databases">
        <title>Castanea mollissima Vanexum genome sequencing.</title>
        <authorList>
            <person name="Staton M."/>
        </authorList>
    </citation>
    <scope>NUCLEOTIDE SEQUENCE</scope>
    <source>
        <tissue evidence="2">Leaf</tissue>
    </source>
</reference>
<keyword evidence="3" id="KW-1185">Reference proteome</keyword>
<sequence length="92" mass="10065">MDCGCWVAMSGGRRLQDPNLAELAIMGMGFFFKNVDMGLGSESYVDLFGFEEEEWAVIGFIFLACLFPSYTIPNPRAENGSNEGNNGPISLT</sequence>
<evidence type="ECO:0000313" key="2">
    <source>
        <dbReference type="EMBL" id="KAF3975584.1"/>
    </source>
</evidence>
<organism evidence="2 3">
    <name type="scientific">Castanea mollissima</name>
    <name type="common">Chinese chestnut</name>
    <dbReference type="NCBI Taxonomy" id="60419"/>
    <lineage>
        <taxon>Eukaryota</taxon>
        <taxon>Viridiplantae</taxon>
        <taxon>Streptophyta</taxon>
        <taxon>Embryophyta</taxon>
        <taxon>Tracheophyta</taxon>
        <taxon>Spermatophyta</taxon>
        <taxon>Magnoliopsida</taxon>
        <taxon>eudicotyledons</taxon>
        <taxon>Gunneridae</taxon>
        <taxon>Pentapetalae</taxon>
        <taxon>rosids</taxon>
        <taxon>fabids</taxon>
        <taxon>Fagales</taxon>
        <taxon>Fagaceae</taxon>
        <taxon>Castanea</taxon>
    </lineage>
</organism>
<gene>
    <name evidence="2" type="ORF">CMV_001182</name>
</gene>
<dbReference type="Proteomes" id="UP000737018">
    <property type="component" value="Unassembled WGS sequence"/>
</dbReference>
<evidence type="ECO:0000256" key="1">
    <source>
        <dbReference type="SAM" id="MobiDB-lite"/>
    </source>
</evidence>